<dbReference type="eggNOG" id="ENOG502SR83">
    <property type="taxonomic scope" value="Eukaryota"/>
</dbReference>
<feature type="compositionally biased region" description="Polar residues" evidence="1">
    <location>
        <begin position="161"/>
        <end position="173"/>
    </location>
</feature>
<gene>
    <name evidence="3" type="ORF">PFICI_08934</name>
</gene>
<sequence length="1078" mass="120980">MDQSTSCSLCGVYIGQHDGTPVDDSNPLRWDQKVRAVRTKQGYQDPFITGSGFLNYHNEVCADADYHSDVARPGMLLEAHELEQRVRSYWTFPFHEFCWQLLLYRIRPAEGEEPEPSQVAHHLFAIFYNTPTDGSRRLLPGHDYGLDFHHSRHPHRALSSPDEQFSKQLADSNHPSYPALRPTDAVKMQDAFAILPNEIVMLILRHLASASVHNLRLASRSVAVASQPSLLGQAFWASRFEGEGELAFVFANRQHALPPQSVDWHQLYIYTMQKLKSDDHGFRNRQRIWNTLDHVIPQLRLRQKNESSIAKLPFQDDSDVISGSWSAMASGKVSYGYTIPTPESATWRTSGTNKELDAGCHIFEKQVLDWTKASAVEKVTLAVTVITHVETSFISGLRIINESGPLNNDKEELGRVGYVSTAHEQKVDFDKNDVLKALRVRLVIDGIVGLCFDMKGSQRDYTQEFGDFATMDVKSGVAEIEFNESICDAKFLVGLDAWKLVSLQLNQTGSNSSNIPQPDHPAIAEIWSPTLPPEKCPRWEIHESGVSPHFNLCLYAGFGGSNGELLRSLAMVNVYMGEYPQVILGLSFVYNDGSERVFGQKCYRLGSQVVPCIVQTFMIAGQDGERIEDFTIGYSGQFGVVQLVMFRTNFGRSKKFELLGDKQILETTSMKTTVAPAGTIISGFFIKLRYPAGEISDIVARCTRTAHSSQQASIVSRASVPISSHADLPADLSLELEWRGGYSFTQAKLAGVYRIQISSHVRKSDRDAPGISGLRLDYPGKRGTTVLGQWLEHYATLELEPGEEIREIVTWRQVINRFNRIGRVGPTLGLAITTSRGRKVGRMPQGQLMDDAVRTQHRENPYETLDTIVWLCNHRFDAVGVQYASKFKERSQQLILNLPTVTHGVAEKIFIKGETRDGISDPVIAIEATFKSMSDEPSSLSFLHESGNVQTLGTRGERPLVQTLHLDERMIRLDVERISEAFVSIAFLTSNHREISMMHEDQVKRLANRKRSHHAHMLERIPEARKDLKADSVFEVPQSAGDFVGLWTIPAEKFGTLSYLMGPIFKSLPEPHESKNHS</sequence>
<feature type="domain" description="DUF7600" evidence="2">
    <location>
        <begin position="347"/>
        <end position="509"/>
    </location>
</feature>
<evidence type="ECO:0000313" key="3">
    <source>
        <dbReference type="EMBL" id="ETS79081.1"/>
    </source>
</evidence>
<feature type="region of interest" description="Disordered" evidence="1">
    <location>
        <begin position="153"/>
        <end position="173"/>
    </location>
</feature>
<dbReference type="RefSeq" id="XP_007835706.1">
    <property type="nucleotide sequence ID" value="XM_007837515.1"/>
</dbReference>
<name>W3X1N6_PESFW</name>
<dbReference type="EMBL" id="KI912114">
    <property type="protein sequence ID" value="ETS79081.1"/>
    <property type="molecule type" value="Genomic_DNA"/>
</dbReference>
<dbReference type="Proteomes" id="UP000030651">
    <property type="component" value="Unassembled WGS sequence"/>
</dbReference>
<dbReference type="HOGENOM" id="CLU_010269_0_0_1"/>
<evidence type="ECO:0000259" key="2">
    <source>
        <dbReference type="Pfam" id="PF24539"/>
    </source>
</evidence>
<accession>W3X1N6</accession>
<dbReference type="OrthoDB" id="5273847at2759"/>
<dbReference type="OMA" id="MCEARER"/>
<keyword evidence="4" id="KW-1185">Reference proteome</keyword>
<dbReference type="Pfam" id="PF24539">
    <property type="entry name" value="DUF7600"/>
    <property type="match status" value="1"/>
</dbReference>
<dbReference type="AlphaFoldDB" id="W3X1N6"/>
<protein>
    <recommendedName>
        <fullName evidence="2">DUF7600 domain-containing protein</fullName>
    </recommendedName>
</protein>
<reference evidence="4" key="1">
    <citation type="journal article" date="2015" name="BMC Genomics">
        <title>Genomic and transcriptomic analysis of the endophytic fungus Pestalotiopsis fici reveals its lifestyle and high potential for synthesis of natural products.</title>
        <authorList>
            <person name="Wang X."/>
            <person name="Zhang X."/>
            <person name="Liu L."/>
            <person name="Xiang M."/>
            <person name="Wang W."/>
            <person name="Sun X."/>
            <person name="Che Y."/>
            <person name="Guo L."/>
            <person name="Liu G."/>
            <person name="Guo L."/>
            <person name="Wang C."/>
            <person name="Yin W.B."/>
            <person name="Stadler M."/>
            <person name="Zhang X."/>
            <person name="Liu X."/>
        </authorList>
    </citation>
    <scope>NUCLEOTIDE SEQUENCE [LARGE SCALE GENOMIC DNA]</scope>
    <source>
        <strain evidence="4">W106-1 / CGMCC3.15140</strain>
    </source>
</reference>
<evidence type="ECO:0000256" key="1">
    <source>
        <dbReference type="SAM" id="MobiDB-lite"/>
    </source>
</evidence>
<organism evidence="3 4">
    <name type="scientific">Pestalotiopsis fici (strain W106-1 / CGMCC3.15140)</name>
    <dbReference type="NCBI Taxonomy" id="1229662"/>
    <lineage>
        <taxon>Eukaryota</taxon>
        <taxon>Fungi</taxon>
        <taxon>Dikarya</taxon>
        <taxon>Ascomycota</taxon>
        <taxon>Pezizomycotina</taxon>
        <taxon>Sordariomycetes</taxon>
        <taxon>Xylariomycetidae</taxon>
        <taxon>Amphisphaeriales</taxon>
        <taxon>Sporocadaceae</taxon>
        <taxon>Pestalotiopsis</taxon>
    </lineage>
</organism>
<evidence type="ECO:0000313" key="4">
    <source>
        <dbReference type="Proteomes" id="UP000030651"/>
    </source>
</evidence>
<proteinExistence type="predicted"/>
<dbReference type="GeneID" id="19273947"/>
<dbReference type="InParanoid" id="W3X1N6"/>
<dbReference type="InterPro" id="IPR056021">
    <property type="entry name" value="DUF7600"/>
</dbReference>
<dbReference type="KEGG" id="pfy:PFICI_08934"/>